<protein>
    <submittedName>
        <fullName evidence="2">DUF1801 domain-containing protein</fullName>
    </submittedName>
</protein>
<dbReference type="Pfam" id="PF08818">
    <property type="entry name" value="DUF1801"/>
    <property type="match status" value="1"/>
</dbReference>
<sequence length="128" mass="13939">MKESDSKPASVDDYIAGFPAEVQAILKKVRATVTAAAPEAQEVISYRMPALKQKGILIFYAAFKGHIGFYPPITGDAKLEQAAAPYAGEKGNLRFPYDQAIPYELIGKLTELRVAQDKAKAAAKKRKP</sequence>
<dbReference type="InterPro" id="IPR014922">
    <property type="entry name" value="YdhG-like"/>
</dbReference>
<feature type="domain" description="YdhG-like" evidence="1">
    <location>
        <begin position="23"/>
        <end position="111"/>
    </location>
</feature>
<dbReference type="RefSeq" id="WP_264516170.1">
    <property type="nucleotide sequence ID" value="NZ_JAPDDR010000016.1"/>
</dbReference>
<dbReference type="EMBL" id="JAPDDR010000016">
    <property type="protein sequence ID" value="MCW1916590.1"/>
    <property type="molecule type" value="Genomic_DNA"/>
</dbReference>
<dbReference type="Proteomes" id="UP001165653">
    <property type="component" value="Unassembled WGS sequence"/>
</dbReference>
<evidence type="ECO:0000313" key="2">
    <source>
        <dbReference type="EMBL" id="MCW1916590.1"/>
    </source>
</evidence>
<evidence type="ECO:0000313" key="3">
    <source>
        <dbReference type="Proteomes" id="UP001165653"/>
    </source>
</evidence>
<proteinExistence type="predicted"/>
<reference evidence="2" key="1">
    <citation type="submission" date="2022-10" db="EMBL/GenBank/DDBJ databases">
        <title>Luteolibacter sp. GHJ8, whole genome shotgun sequencing project.</title>
        <authorList>
            <person name="Zhao G."/>
            <person name="Shen L."/>
        </authorList>
    </citation>
    <scope>NUCLEOTIDE SEQUENCE</scope>
    <source>
        <strain evidence="2">GHJ8</strain>
    </source>
</reference>
<gene>
    <name evidence="2" type="ORF">OJ996_23585</name>
</gene>
<evidence type="ECO:0000259" key="1">
    <source>
        <dbReference type="Pfam" id="PF08818"/>
    </source>
</evidence>
<dbReference type="Gene3D" id="3.90.1150.200">
    <property type="match status" value="1"/>
</dbReference>
<comment type="caution">
    <text evidence="2">The sequence shown here is derived from an EMBL/GenBank/DDBJ whole genome shotgun (WGS) entry which is preliminary data.</text>
</comment>
<keyword evidence="3" id="KW-1185">Reference proteome</keyword>
<accession>A0ABT3G9W4</accession>
<name>A0ABT3G9W4_9BACT</name>
<dbReference type="SUPFAM" id="SSF159888">
    <property type="entry name" value="YdhG-like"/>
    <property type="match status" value="1"/>
</dbReference>
<organism evidence="2 3">
    <name type="scientific">Luteolibacter rhizosphaerae</name>
    <dbReference type="NCBI Taxonomy" id="2989719"/>
    <lineage>
        <taxon>Bacteria</taxon>
        <taxon>Pseudomonadati</taxon>
        <taxon>Verrucomicrobiota</taxon>
        <taxon>Verrucomicrobiia</taxon>
        <taxon>Verrucomicrobiales</taxon>
        <taxon>Verrucomicrobiaceae</taxon>
        <taxon>Luteolibacter</taxon>
    </lineage>
</organism>